<dbReference type="GO" id="GO:0070273">
    <property type="term" value="F:phosphatidylinositol-4-phosphate binding"/>
    <property type="evidence" value="ECO:0007669"/>
    <property type="project" value="InterPro"/>
</dbReference>
<dbReference type="InterPro" id="IPR038261">
    <property type="entry name" value="GPP34-like_sf"/>
</dbReference>
<keyword evidence="6" id="KW-1185">Reference proteome</keyword>
<dbReference type="Gene3D" id="1.10.3630.10">
    <property type="entry name" value="yeast vps74-n-term truncation variant domain like"/>
    <property type="match status" value="1"/>
</dbReference>
<dbReference type="Proteomes" id="UP000313849">
    <property type="component" value="Unassembled WGS sequence"/>
</dbReference>
<keyword evidence="3" id="KW-0446">Lipid-binding</keyword>
<accession>A0A5C5BA49</accession>
<evidence type="ECO:0000313" key="6">
    <source>
        <dbReference type="Proteomes" id="UP000313849"/>
    </source>
</evidence>
<name>A0A5C5BA49_9MICO</name>
<comment type="subcellular location">
    <subcellularLocation>
        <location evidence="1">Golgi apparatus membrane</location>
        <topology evidence="1">Peripheral membrane protein</topology>
        <orientation evidence="1">Cytoplasmic side</orientation>
    </subcellularLocation>
</comment>
<sequence length="241" mass="25406">MDRPLAADLLLLTLDEDKGTTLVDSSSLGPALLGATLVGFVLDGTLGLTPEKGEIQDAPAQPYPVGPGRFYRTSAPPPEDALLARIAEDAAGKKPKDAITSIGVYTFSDTTGKLRGHLTAWLVAEGLVQESSQRMLGLFPRTVHPARDPRTRRALLGDLRAVYQGSNPATPRTAALAAVVGAIDAAPRLFPDLDKRALKGRAKQLRETQWAGRAVAKTLEEITTVIIAAAVVPTIVVTSGS</sequence>
<keyword evidence="4" id="KW-0472">Membrane</keyword>
<organism evidence="5 6">
    <name type="scientific">Miniimonas arenae</name>
    <dbReference type="NCBI Taxonomy" id="676201"/>
    <lineage>
        <taxon>Bacteria</taxon>
        <taxon>Bacillati</taxon>
        <taxon>Actinomycetota</taxon>
        <taxon>Actinomycetes</taxon>
        <taxon>Micrococcales</taxon>
        <taxon>Beutenbergiaceae</taxon>
        <taxon>Miniimonas</taxon>
    </lineage>
</organism>
<evidence type="ECO:0000256" key="4">
    <source>
        <dbReference type="ARBA" id="ARBA00023136"/>
    </source>
</evidence>
<protein>
    <submittedName>
        <fullName evidence="5">GPP34 family phosphoprotein</fullName>
    </submittedName>
</protein>
<evidence type="ECO:0000256" key="2">
    <source>
        <dbReference type="ARBA" id="ARBA00023034"/>
    </source>
</evidence>
<evidence type="ECO:0000313" key="5">
    <source>
        <dbReference type="EMBL" id="TNU73700.1"/>
    </source>
</evidence>
<evidence type="ECO:0000256" key="1">
    <source>
        <dbReference type="ARBA" id="ARBA00004255"/>
    </source>
</evidence>
<reference evidence="5 6" key="1">
    <citation type="submission" date="2019-06" db="EMBL/GenBank/DDBJ databases">
        <title>Draft genome sequence of Miniimonas arenae KCTC 19750T isolated from sea sand.</title>
        <authorList>
            <person name="Park S.-J."/>
        </authorList>
    </citation>
    <scope>NUCLEOTIDE SEQUENCE [LARGE SCALE GENOMIC DNA]</scope>
    <source>
        <strain evidence="5 6">KCTC 19750</strain>
    </source>
</reference>
<dbReference type="OrthoDB" id="4962633at2"/>
<evidence type="ECO:0000256" key="3">
    <source>
        <dbReference type="ARBA" id="ARBA00023121"/>
    </source>
</evidence>
<dbReference type="RefSeq" id="WP_139987122.1">
    <property type="nucleotide sequence ID" value="NZ_VENP01000035.1"/>
</dbReference>
<comment type="caution">
    <text evidence="5">The sequence shown here is derived from an EMBL/GenBank/DDBJ whole genome shotgun (WGS) entry which is preliminary data.</text>
</comment>
<dbReference type="AlphaFoldDB" id="A0A5C5BA49"/>
<proteinExistence type="predicted"/>
<keyword evidence="2" id="KW-0333">Golgi apparatus</keyword>
<dbReference type="EMBL" id="VENP01000035">
    <property type="protein sequence ID" value="TNU73700.1"/>
    <property type="molecule type" value="Genomic_DNA"/>
</dbReference>
<dbReference type="InterPro" id="IPR008628">
    <property type="entry name" value="GPP34-like"/>
</dbReference>
<dbReference type="Pfam" id="PF05719">
    <property type="entry name" value="GPP34"/>
    <property type="match status" value="1"/>
</dbReference>
<dbReference type="GO" id="GO:0005737">
    <property type="term" value="C:cytoplasm"/>
    <property type="evidence" value="ECO:0007669"/>
    <property type="project" value="UniProtKB-ARBA"/>
</dbReference>
<dbReference type="GO" id="GO:0012505">
    <property type="term" value="C:endomembrane system"/>
    <property type="evidence" value="ECO:0007669"/>
    <property type="project" value="UniProtKB-ARBA"/>
</dbReference>
<gene>
    <name evidence="5" type="ORF">FH969_09865</name>
</gene>